<feature type="transmembrane region" description="Helical" evidence="7">
    <location>
        <begin position="51"/>
        <end position="71"/>
    </location>
</feature>
<dbReference type="InterPro" id="IPR007688">
    <property type="entry name" value="Conjugal_tfr_TrbL/VirB6"/>
</dbReference>
<keyword evidence="4 7" id="KW-1133">Transmembrane helix</keyword>
<dbReference type="Proteomes" id="UP000435243">
    <property type="component" value="Unassembled WGS sequence"/>
</dbReference>
<comment type="caution">
    <text evidence="8">The sequence shown here is derived from an EMBL/GenBank/DDBJ whole genome shotgun (WGS) entry which is preliminary data.</text>
</comment>
<proteinExistence type="inferred from homology"/>
<evidence type="ECO:0000256" key="6">
    <source>
        <dbReference type="SAM" id="MobiDB-lite"/>
    </source>
</evidence>
<sequence>MTPAAINPAQCQSALDGVGAGIGASLRAIDCAASEMSQAAFSRIFGPDGAFLLPLQVLLTIFVAFLGYGLITGRLRIGLSSLAPRLITLVLVITFATSWIAFQSVFWNLAVGGPDEIAGALMGTDGSATTIFADKLDVVMFSLMEASGGDAMSETTSIFSPPGLLWSGGTMLLLGTVGVLATCKIALAVLLALGPIFIVMALFNGTRGLFTGWLKAVVMMAMAPLFAVLSGSLMLELATPVLASLMSTPGKIDVRPAMAFFMIGAVHLALMFMVMKVATTMVSGWSVFGLVKADRNDEARGRGFSADRAPATAIASTAARERMAIATSAAPARDIRVTASAPLAANDTGGTHSVSRETKIISTAASAGSQGDKPGSVSRARGIGSRFKSAPVRSTEKL</sequence>
<dbReference type="GO" id="GO:0016020">
    <property type="term" value="C:membrane"/>
    <property type="evidence" value="ECO:0007669"/>
    <property type="project" value="UniProtKB-SubCell"/>
</dbReference>
<accession>A0A844ZP38</accession>
<dbReference type="OrthoDB" id="7400974at2"/>
<comment type="subcellular location">
    <subcellularLocation>
        <location evidence="1">Membrane</location>
        <topology evidence="1">Multi-pass membrane protein</topology>
    </subcellularLocation>
</comment>
<evidence type="ECO:0000256" key="3">
    <source>
        <dbReference type="ARBA" id="ARBA00022692"/>
    </source>
</evidence>
<dbReference type="Pfam" id="PF04610">
    <property type="entry name" value="TrbL"/>
    <property type="match status" value="1"/>
</dbReference>
<feature type="transmembrane region" description="Helical" evidence="7">
    <location>
        <begin position="171"/>
        <end position="204"/>
    </location>
</feature>
<dbReference type="GO" id="GO:0030255">
    <property type="term" value="P:protein secretion by the type IV secretion system"/>
    <property type="evidence" value="ECO:0007669"/>
    <property type="project" value="InterPro"/>
</dbReference>
<feature type="transmembrane region" description="Helical" evidence="7">
    <location>
        <begin position="257"/>
        <end position="275"/>
    </location>
</feature>
<comment type="similarity">
    <text evidence="2">Belongs to the TrbL/VirB6 family.</text>
</comment>
<evidence type="ECO:0000313" key="9">
    <source>
        <dbReference type="Proteomes" id="UP000435243"/>
    </source>
</evidence>
<organism evidence="8 9">
    <name type="scientific">Alteraurantiacibacter aestuarii</name>
    <dbReference type="NCBI Taxonomy" id="650004"/>
    <lineage>
        <taxon>Bacteria</taxon>
        <taxon>Pseudomonadati</taxon>
        <taxon>Pseudomonadota</taxon>
        <taxon>Alphaproteobacteria</taxon>
        <taxon>Sphingomonadales</taxon>
        <taxon>Erythrobacteraceae</taxon>
        <taxon>Alteraurantiacibacter</taxon>
    </lineage>
</organism>
<keyword evidence="5 7" id="KW-0472">Membrane</keyword>
<feature type="transmembrane region" description="Helical" evidence="7">
    <location>
        <begin position="83"/>
        <end position="102"/>
    </location>
</feature>
<evidence type="ECO:0000256" key="1">
    <source>
        <dbReference type="ARBA" id="ARBA00004141"/>
    </source>
</evidence>
<name>A0A844ZP38_9SPHN</name>
<evidence type="ECO:0000256" key="7">
    <source>
        <dbReference type="SAM" id="Phobius"/>
    </source>
</evidence>
<dbReference type="AlphaFoldDB" id="A0A844ZP38"/>
<dbReference type="EMBL" id="WTYY01000001">
    <property type="protein sequence ID" value="MXO87409.1"/>
    <property type="molecule type" value="Genomic_DNA"/>
</dbReference>
<gene>
    <name evidence="8" type="ORF">GRI32_01485</name>
</gene>
<feature type="transmembrane region" description="Helical" evidence="7">
    <location>
        <begin position="216"/>
        <end position="237"/>
    </location>
</feature>
<keyword evidence="3 7" id="KW-0812">Transmembrane</keyword>
<evidence type="ECO:0000256" key="4">
    <source>
        <dbReference type="ARBA" id="ARBA00022989"/>
    </source>
</evidence>
<feature type="region of interest" description="Disordered" evidence="6">
    <location>
        <begin position="363"/>
        <end position="398"/>
    </location>
</feature>
<evidence type="ECO:0000313" key="8">
    <source>
        <dbReference type="EMBL" id="MXO87409.1"/>
    </source>
</evidence>
<keyword evidence="9" id="KW-1185">Reference proteome</keyword>
<evidence type="ECO:0000256" key="5">
    <source>
        <dbReference type="ARBA" id="ARBA00023136"/>
    </source>
</evidence>
<dbReference type="RefSeq" id="WP_160589352.1">
    <property type="nucleotide sequence ID" value="NZ_BAAAFP010000002.1"/>
</dbReference>
<evidence type="ECO:0000256" key="2">
    <source>
        <dbReference type="ARBA" id="ARBA00007802"/>
    </source>
</evidence>
<protein>
    <submittedName>
        <fullName evidence="8">Type VI secretion protein</fullName>
    </submittedName>
</protein>
<reference evidence="8 9" key="1">
    <citation type="submission" date="2019-12" db="EMBL/GenBank/DDBJ databases">
        <title>Genomic-based taxomic classification of the family Erythrobacteraceae.</title>
        <authorList>
            <person name="Xu L."/>
        </authorList>
    </citation>
    <scope>NUCLEOTIDE SEQUENCE [LARGE SCALE GENOMIC DNA]</scope>
    <source>
        <strain evidence="8 9">JCM 16339</strain>
    </source>
</reference>